<gene>
    <name evidence="1" type="ORF">RRG08_022292</name>
</gene>
<protein>
    <submittedName>
        <fullName evidence="1">Uncharacterized protein</fullName>
    </submittedName>
</protein>
<dbReference type="Proteomes" id="UP001283361">
    <property type="component" value="Unassembled WGS sequence"/>
</dbReference>
<dbReference type="AlphaFoldDB" id="A0AAE0ZQS0"/>
<proteinExistence type="predicted"/>
<comment type="caution">
    <text evidence="1">The sequence shown here is derived from an EMBL/GenBank/DDBJ whole genome shotgun (WGS) entry which is preliminary data.</text>
</comment>
<sequence>MVKHSRVLQGKLFIRAARSVIAFLLTFSLARSPSYQAGRPGVTIVTSAREQSSSMHATNGSKSQALASPSSLFTITCSVSAKQTRITVSQVCSLIAHDPLNLLSEVRRAWTTRAFLQGPLERCGSTHHVLNVPCRVRVVSCVL</sequence>
<keyword evidence="2" id="KW-1185">Reference proteome</keyword>
<accession>A0AAE0ZQS0</accession>
<reference evidence="1" key="1">
    <citation type="journal article" date="2023" name="G3 (Bethesda)">
        <title>A reference genome for the long-term kleptoplast-retaining sea slug Elysia crispata morphotype clarki.</title>
        <authorList>
            <person name="Eastman K.E."/>
            <person name="Pendleton A.L."/>
            <person name="Shaikh M.A."/>
            <person name="Suttiyut T."/>
            <person name="Ogas R."/>
            <person name="Tomko P."/>
            <person name="Gavelis G."/>
            <person name="Widhalm J.R."/>
            <person name="Wisecaver J.H."/>
        </authorList>
    </citation>
    <scope>NUCLEOTIDE SEQUENCE</scope>
    <source>
        <strain evidence="1">ECLA1</strain>
    </source>
</reference>
<organism evidence="1 2">
    <name type="scientific">Elysia crispata</name>
    <name type="common">lettuce slug</name>
    <dbReference type="NCBI Taxonomy" id="231223"/>
    <lineage>
        <taxon>Eukaryota</taxon>
        <taxon>Metazoa</taxon>
        <taxon>Spiralia</taxon>
        <taxon>Lophotrochozoa</taxon>
        <taxon>Mollusca</taxon>
        <taxon>Gastropoda</taxon>
        <taxon>Heterobranchia</taxon>
        <taxon>Euthyneura</taxon>
        <taxon>Panpulmonata</taxon>
        <taxon>Sacoglossa</taxon>
        <taxon>Placobranchoidea</taxon>
        <taxon>Plakobranchidae</taxon>
        <taxon>Elysia</taxon>
    </lineage>
</organism>
<name>A0AAE0ZQS0_9GAST</name>
<evidence type="ECO:0000313" key="1">
    <source>
        <dbReference type="EMBL" id="KAK3773583.1"/>
    </source>
</evidence>
<evidence type="ECO:0000313" key="2">
    <source>
        <dbReference type="Proteomes" id="UP001283361"/>
    </source>
</evidence>
<dbReference type="EMBL" id="JAWDGP010003531">
    <property type="protein sequence ID" value="KAK3773583.1"/>
    <property type="molecule type" value="Genomic_DNA"/>
</dbReference>